<sequence>MNTSRAALKRLLDETDTSLTLATLASAAAALGKHFRLELAA</sequence>
<dbReference type="AlphaFoldDB" id="A0A226X6X4"/>
<evidence type="ECO:0000313" key="1">
    <source>
        <dbReference type="EMBL" id="OXC78727.1"/>
    </source>
</evidence>
<dbReference type="Proteomes" id="UP000214720">
    <property type="component" value="Unassembled WGS sequence"/>
</dbReference>
<name>A0A226X6X4_CABSO</name>
<accession>A0A226X6X4</accession>
<evidence type="ECO:0000313" key="2">
    <source>
        <dbReference type="Proteomes" id="UP000214720"/>
    </source>
</evidence>
<organism evidence="1 2">
    <name type="scientific">Caballeronia sordidicola</name>
    <name type="common">Burkholderia sordidicola</name>
    <dbReference type="NCBI Taxonomy" id="196367"/>
    <lineage>
        <taxon>Bacteria</taxon>
        <taxon>Pseudomonadati</taxon>
        <taxon>Pseudomonadota</taxon>
        <taxon>Betaproteobacteria</taxon>
        <taxon>Burkholderiales</taxon>
        <taxon>Burkholderiaceae</taxon>
        <taxon>Caballeronia</taxon>
    </lineage>
</organism>
<reference evidence="2" key="1">
    <citation type="submission" date="2017-01" db="EMBL/GenBank/DDBJ databases">
        <title>Genome Analysis of Deinococcus marmoris KOPRI26562.</title>
        <authorList>
            <person name="Kim J.H."/>
            <person name="Oh H.-M."/>
        </authorList>
    </citation>
    <scope>NUCLEOTIDE SEQUENCE [LARGE SCALE GENOMIC DNA]</scope>
    <source>
        <strain evidence="2">PAMC 26633</strain>
    </source>
</reference>
<gene>
    <name evidence="1" type="ORF">BSU04_10695</name>
</gene>
<proteinExistence type="predicted"/>
<comment type="caution">
    <text evidence="1">The sequence shown here is derived from an EMBL/GenBank/DDBJ whole genome shotgun (WGS) entry which is preliminary data.</text>
</comment>
<dbReference type="EMBL" id="MTHB01000056">
    <property type="protein sequence ID" value="OXC78727.1"/>
    <property type="molecule type" value="Genomic_DNA"/>
</dbReference>
<protein>
    <submittedName>
        <fullName evidence="1">Uncharacterized protein</fullName>
    </submittedName>
</protein>